<evidence type="ECO:0000313" key="2">
    <source>
        <dbReference type="EMBL" id="KRK15546.1"/>
    </source>
</evidence>
<name>A0A0R1F8P2_9LACO</name>
<sequence length="100" mass="11459">MEFNDYQKLANRTLLGNEQVLTNCALGLASESGEVIDLIKKYTFNGEDLKRDELVKEMGDVLWYLSQVAEWANIPFEEVAQQNITTLNTRYGKQIDAQKQ</sequence>
<feature type="domain" description="NTP pyrophosphohydrolase MazG-like" evidence="1">
    <location>
        <begin position="24"/>
        <end position="91"/>
    </location>
</feature>
<dbReference type="AlphaFoldDB" id="A0A0R1F8P2"/>
<dbReference type="Pfam" id="PF03819">
    <property type="entry name" value="MazG"/>
    <property type="match status" value="1"/>
</dbReference>
<protein>
    <recommendedName>
        <fullName evidence="1">NTP pyrophosphohydrolase MazG-like domain-containing protein</fullName>
    </recommendedName>
</protein>
<dbReference type="InterPro" id="IPR004518">
    <property type="entry name" value="MazG-like_dom"/>
</dbReference>
<dbReference type="PATRIC" id="fig|913848.6.peg.1700"/>
<dbReference type="eggNOG" id="COG1694">
    <property type="taxonomic scope" value="Bacteria"/>
</dbReference>
<dbReference type="PIRSF" id="PIRSF006639">
    <property type="entry name" value="UCP006639_pph"/>
    <property type="match status" value="1"/>
</dbReference>
<organism evidence="2 3">
    <name type="scientific">Loigolactobacillus coryniformis subsp. coryniformis KCTC 3167 = DSM 20001</name>
    <dbReference type="NCBI Taxonomy" id="913848"/>
    <lineage>
        <taxon>Bacteria</taxon>
        <taxon>Bacillati</taxon>
        <taxon>Bacillota</taxon>
        <taxon>Bacilli</taxon>
        <taxon>Lactobacillales</taxon>
        <taxon>Lactobacillaceae</taxon>
        <taxon>Loigolactobacillus</taxon>
    </lineage>
</organism>
<dbReference type="InterPro" id="IPR011379">
    <property type="entry name" value="MazG-related_GP37"/>
</dbReference>
<evidence type="ECO:0000313" key="3">
    <source>
        <dbReference type="Proteomes" id="UP000051181"/>
    </source>
</evidence>
<accession>A0A0R1F8P2</accession>
<dbReference type="GeneID" id="65916919"/>
<dbReference type="EMBL" id="AZCN01000046">
    <property type="protein sequence ID" value="KRK15546.1"/>
    <property type="molecule type" value="Genomic_DNA"/>
</dbReference>
<comment type="caution">
    <text evidence="2">The sequence shown here is derived from an EMBL/GenBank/DDBJ whole genome shotgun (WGS) entry which is preliminary data.</text>
</comment>
<dbReference type="Proteomes" id="UP000051181">
    <property type="component" value="Unassembled WGS sequence"/>
</dbReference>
<reference evidence="2 3" key="1">
    <citation type="journal article" date="2015" name="Genome Announc.">
        <title>Expanding the biotechnology potential of lactobacilli through comparative genomics of 213 strains and associated genera.</title>
        <authorList>
            <person name="Sun Z."/>
            <person name="Harris H.M."/>
            <person name="McCann A."/>
            <person name="Guo C."/>
            <person name="Argimon S."/>
            <person name="Zhang W."/>
            <person name="Yang X."/>
            <person name="Jeffery I.B."/>
            <person name="Cooney J.C."/>
            <person name="Kagawa T.F."/>
            <person name="Liu W."/>
            <person name="Song Y."/>
            <person name="Salvetti E."/>
            <person name="Wrobel A."/>
            <person name="Rasinkangas P."/>
            <person name="Parkhill J."/>
            <person name="Rea M.C."/>
            <person name="O'Sullivan O."/>
            <person name="Ritari J."/>
            <person name="Douillard F.P."/>
            <person name="Paul Ross R."/>
            <person name="Yang R."/>
            <person name="Briner A.E."/>
            <person name="Felis G.E."/>
            <person name="de Vos W.M."/>
            <person name="Barrangou R."/>
            <person name="Klaenhammer T.R."/>
            <person name="Caufield P.W."/>
            <person name="Cui Y."/>
            <person name="Zhang H."/>
            <person name="O'Toole P.W."/>
        </authorList>
    </citation>
    <scope>NUCLEOTIDE SEQUENCE [LARGE SCALE GENOMIC DNA]</scope>
    <source>
        <strain evidence="2 3">DSM 20001</strain>
    </source>
</reference>
<dbReference type="SUPFAM" id="SSF101386">
    <property type="entry name" value="all-alpha NTP pyrophosphatases"/>
    <property type="match status" value="1"/>
</dbReference>
<dbReference type="RefSeq" id="WP_004562584.1">
    <property type="nucleotide sequence ID" value="NZ_AZCN01000046.1"/>
</dbReference>
<evidence type="ECO:0000259" key="1">
    <source>
        <dbReference type="Pfam" id="PF03819"/>
    </source>
</evidence>
<proteinExistence type="predicted"/>
<dbReference type="CDD" id="cd11541">
    <property type="entry name" value="NTP-PPase_u4"/>
    <property type="match status" value="1"/>
</dbReference>
<dbReference type="Gene3D" id="1.10.287.1080">
    <property type="entry name" value="MazG-like"/>
    <property type="match status" value="1"/>
</dbReference>
<gene>
    <name evidence="2" type="ORF">FD22_GL001662</name>
</gene>